<comment type="caution">
    <text evidence="8">The sequence shown here is derived from an EMBL/GenBank/DDBJ whole genome shotgun (WGS) entry which is preliminary data.</text>
</comment>
<evidence type="ECO:0000256" key="2">
    <source>
        <dbReference type="ARBA" id="ARBA00022448"/>
    </source>
</evidence>
<dbReference type="AlphaFoldDB" id="A0A645H6P4"/>
<dbReference type="GO" id="GO:0005283">
    <property type="term" value="F:amino acid:sodium symporter activity"/>
    <property type="evidence" value="ECO:0007669"/>
    <property type="project" value="InterPro"/>
</dbReference>
<dbReference type="EMBL" id="VSSQ01087866">
    <property type="protein sequence ID" value="MPN34697.1"/>
    <property type="molecule type" value="Genomic_DNA"/>
</dbReference>
<feature type="transmembrane region" description="Helical" evidence="7">
    <location>
        <begin position="80"/>
        <end position="101"/>
    </location>
</feature>
<keyword evidence="2" id="KW-0813">Transport</keyword>
<evidence type="ECO:0000313" key="8">
    <source>
        <dbReference type="EMBL" id="MPN34697.1"/>
    </source>
</evidence>
<feature type="transmembrane region" description="Helical" evidence="7">
    <location>
        <begin position="6"/>
        <end position="30"/>
    </location>
</feature>
<keyword evidence="6 7" id="KW-0472">Membrane</keyword>
<evidence type="ECO:0000256" key="1">
    <source>
        <dbReference type="ARBA" id="ARBA00004651"/>
    </source>
</evidence>
<name>A0A645H6P4_9ZZZZ</name>
<keyword evidence="3" id="KW-1003">Cell membrane</keyword>
<dbReference type="PANTHER" id="PTHR30330">
    <property type="entry name" value="AGSS FAMILY TRANSPORTER, SODIUM-ALANINE"/>
    <property type="match status" value="1"/>
</dbReference>
<protein>
    <submittedName>
        <fullName evidence="8">Sodium/proton-dependent alanine carrier protein</fullName>
    </submittedName>
</protein>
<comment type="subcellular location">
    <subcellularLocation>
        <location evidence="1">Cell membrane</location>
        <topology evidence="1">Multi-pass membrane protein</topology>
    </subcellularLocation>
</comment>
<evidence type="ECO:0000256" key="7">
    <source>
        <dbReference type="SAM" id="Phobius"/>
    </source>
</evidence>
<gene>
    <name evidence="8" type="primary">acp_5</name>
    <name evidence="8" type="ORF">SDC9_182191</name>
</gene>
<sequence length="144" mass="15968">MAVNTLIPGFGQAFVAIALFFFAFTTLLAYYYYAETNVAYLFKGSKNHKTYFLITKIALLGMTFFGAVRTADLAWAMGDIGVGAMAWLNIIAIILLTKVGVGTLKDYEKQKKEGKDPIYEPETLGVKNADTWKAIAARYKKKVS</sequence>
<keyword evidence="4 7" id="KW-0812">Transmembrane</keyword>
<evidence type="ECO:0000256" key="4">
    <source>
        <dbReference type="ARBA" id="ARBA00022692"/>
    </source>
</evidence>
<reference evidence="8" key="1">
    <citation type="submission" date="2019-08" db="EMBL/GenBank/DDBJ databases">
        <authorList>
            <person name="Kucharzyk K."/>
            <person name="Murdoch R.W."/>
            <person name="Higgins S."/>
            <person name="Loffler F."/>
        </authorList>
    </citation>
    <scope>NUCLEOTIDE SEQUENCE</scope>
</reference>
<evidence type="ECO:0000256" key="5">
    <source>
        <dbReference type="ARBA" id="ARBA00022989"/>
    </source>
</evidence>
<dbReference type="PANTHER" id="PTHR30330:SF7">
    <property type="entry name" value="SODIUM_PROTON-DEPENDENT ALANINE CARRIER PROTEIN YRBD-RELATED"/>
    <property type="match status" value="1"/>
</dbReference>
<dbReference type="GO" id="GO:0005886">
    <property type="term" value="C:plasma membrane"/>
    <property type="evidence" value="ECO:0007669"/>
    <property type="project" value="UniProtKB-SubCell"/>
</dbReference>
<keyword evidence="5 7" id="KW-1133">Transmembrane helix</keyword>
<feature type="transmembrane region" description="Helical" evidence="7">
    <location>
        <begin position="51"/>
        <end position="68"/>
    </location>
</feature>
<proteinExistence type="predicted"/>
<dbReference type="InterPro" id="IPR001463">
    <property type="entry name" value="Na/Ala_symport"/>
</dbReference>
<organism evidence="8">
    <name type="scientific">bioreactor metagenome</name>
    <dbReference type="NCBI Taxonomy" id="1076179"/>
    <lineage>
        <taxon>unclassified sequences</taxon>
        <taxon>metagenomes</taxon>
        <taxon>ecological metagenomes</taxon>
    </lineage>
</organism>
<dbReference type="Pfam" id="PF01235">
    <property type="entry name" value="Na_Ala_symp"/>
    <property type="match status" value="1"/>
</dbReference>
<accession>A0A645H6P4</accession>
<evidence type="ECO:0000256" key="3">
    <source>
        <dbReference type="ARBA" id="ARBA00022475"/>
    </source>
</evidence>
<evidence type="ECO:0000256" key="6">
    <source>
        <dbReference type="ARBA" id="ARBA00023136"/>
    </source>
</evidence>